<sequence>MVREPALLDRPPSPATPPPLDWLTLGDAFEAACLLRCTPRPTAARPAVALSSHSPGVEFNREDAAERMRQLLARLDIPVTHEVAVGGLRRRYELHRLWVPREHRGAYARMLDAGWWQGRRELLGGPLPGASPARRRWVSRLAAAAWRSALLAGGRHVRRHILGVRLTDRELAAVLIRGAAVLNVPALLRPGTGCFLVSVADGPDRERILRSAAMEPGRTAAMEPPTRTAAMEPARTAVMEPARTAASQPERRPAC</sequence>
<dbReference type="RefSeq" id="WP_244298810.1">
    <property type="nucleotide sequence ID" value="NZ_FSQT01000002.1"/>
</dbReference>
<protein>
    <submittedName>
        <fullName evidence="2">Uncharacterized protein</fullName>
    </submittedName>
</protein>
<accession>A0A1N6B759</accession>
<evidence type="ECO:0000313" key="2">
    <source>
        <dbReference type="EMBL" id="SIN42249.1"/>
    </source>
</evidence>
<keyword evidence="3" id="KW-1185">Reference proteome</keyword>
<evidence type="ECO:0000256" key="1">
    <source>
        <dbReference type="SAM" id="MobiDB-lite"/>
    </source>
</evidence>
<feature type="region of interest" description="Disordered" evidence="1">
    <location>
        <begin position="223"/>
        <end position="255"/>
    </location>
</feature>
<gene>
    <name evidence="2" type="ORF">SAMN04489832_6854</name>
</gene>
<evidence type="ECO:0000313" key="3">
    <source>
        <dbReference type="Proteomes" id="UP000185124"/>
    </source>
</evidence>
<dbReference type="EMBL" id="FSQT01000002">
    <property type="protein sequence ID" value="SIN42249.1"/>
    <property type="molecule type" value="Genomic_DNA"/>
</dbReference>
<dbReference type="AlphaFoldDB" id="A0A1N6B759"/>
<organism evidence="2 3">
    <name type="scientific">Micromonospora cremea</name>
    <dbReference type="NCBI Taxonomy" id="709881"/>
    <lineage>
        <taxon>Bacteria</taxon>
        <taxon>Bacillati</taxon>
        <taxon>Actinomycetota</taxon>
        <taxon>Actinomycetes</taxon>
        <taxon>Micromonosporales</taxon>
        <taxon>Micromonosporaceae</taxon>
        <taxon>Micromonospora</taxon>
    </lineage>
</organism>
<dbReference type="Proteomes" id="UP000185124">
    <property type="component" value="Unassembled WGS sequence"/>
</dbReference>
<dbReference type="STRING" id="709881.SAMN04489832_6854"/>
<proteinExistence type="predicted"/>
<reference evidence="3" key="1">
    <citation type="submission" date="2016-12" db="EMBL/GenBank/DDBJ databases">
        <authorList>
            <person name="Varghese N."/>
            <person name="Submissions S."/>
        </authorList>
    </citation>
    <scope>NUCLEOTIDE SEQUENCE [LARGE SCALE GENOMIC DNA]</scope>
    <source>
        <strain evidence="3">DSM 45599</strain>
    </source>
</reference>
<name>A0A1N6B759_9ACTN</name>